<keyword evidence="8" id="KW-1185">Reference proteome</keyword>
<dbReference type="GO" id="GO:0016020">
    <property type="term" value="C:membrane"/>
    <property type="evidence" value="ECO:0007669"/>
    <property type="project" value="TreeGrafter"/>
</dbReference>
<evidence type="ECO:0000256" key="5">
    <source>
        <dbReference type="SAM" id="MobiDB-lite"/>
    </source>
</evidence>
<evidence type="ECO:0000256" key="1">
    <source>
        <dbReference type="ARBA" id="ARBA00022801"/>
    </source>
</evidence>
<feature type="compositionally biased region" description="Polar residues" evidence="5">
    <location>
        <begin position="41"/>
        <end position="57"/>
    </location>
</feature>
<dbReference type="SUPFAM" id="SSF52151">
    <property type="entry name" value="FabD/lysophospholipase-like"/>
    <property type="match status" value="1"/>
</dbReference>
<dbReference type="GO" id="GO:0046486">
    <property type="term" value="P:glycerolipid metabolic process"/>
    <property type="evidence" value="ECO:0007669"/>
    <property type="project" value="UniProtKB-ARBA"/>
</dbReference>
<feature type="region of interest" description="Disordered" evidence="5">
    <location>
        <begin position="490"/>
        <end position="522"/>
    </location>
</feature>
<feature type="compositionally biased region" description="Polar residues" evidence="5">
    <location>
        <begin position="178"/>
        <end position="190"/>
    </location>
</feature>
<evidence type="ECO:0000259" key="6">
    <source>
        <dbReference type="PROSITE" id="PS51635"/>
    </source>
</evidence>
<evidence type="ECO:0000256" key="4">
    <source>
        <dbReference type="PROSITE-ProRule" id="PRU01161"/>
    </source>
</evidence>
<dbReference type="GO" id="GO:0016042">
    <property type="term" value="P:lipid catabolic process"/>
    <property type="evidence" value="ECO:0007669"/>
    <property type="project" value="UniProtKB-UniRule"/>
</dbReference>
<organism evidence="7 8">
    <name type="scientific">Lasallia pustulata</name>
    <dbReference type="NCBI Taxonomy" id="136370"/>
    <lineage>
        <taxon>Eukaryota</taxon>
        <taxon>Fungi</taxon>
        <taxon>Dikarya</taxon>
        <taxon>Ascomycota</taxon>
        <taxon>Pezizomycotina</taxon>
        <taxon>Lecanoromycetes</taxon>
        <taxon>OSLEUM clade</taxon>
        <taxon>Umbilicariomycetidae</taxon>
        <taxon>Umbilicariales</taxon>
        <taxon>Umbilicariaceae</taxon>
        <taxon>Lasallia</taxon>
    </lineage>
</organism>
<dbReference type="PANTHER" id="PTHR24185:SF1">
    <property type="entry name" value="CALCIUM-INDEPENDENT PHOSPHOLIPASE A2-GAMMA"/>
    <property type="match status" value="1"/>
</dbReference>
<accession>A0A1W5D8J2</accession>
<dbReference type="InterPro" id="IPR002641">
    <property type="entry name" value="PNPLA_dom"/>
</dbReference>
<feature type="active site" description="Proton acceptor" evidence="4">
    <location>
        <position position="372"/>
    </location>
</feature>
<reference evidence="8" key="1">
    <citation type="submission" date="2017-03" db="EMBL/GenBank/DDBJ databases">
        <authorList>
            <person name="Sharma R."/>
            <person name="Thines M."/>
        </authorList>
    </citation>
    <scope>NUCLEOTIDE SEQUENCE [LARGE SCALE GENOMIC DNA]</scope>
</reference>
<keyword evidence="2 4" id="KW-0442">Lipid degradation</keyword>
<protein>
    <submittedName>
        <fullName evidence="7">Patatin/Phospholipase A2-related</fullName>
    </submittedName>
</protein>
<dbReference type="PROSITE" id="PS51635">
    <property type="entry name" value="PNPLA"/>
    <property type="match status" value="1"/>
</dbReference>
<evidence type="ECO:0000256" key="3">
    <source>
        <dbReference type="ARBA" id="ARBA00023098"/>
    </source>
</evidence>
<keyword evidence="3 4" id="KW-0443">Lipid metabolism</keyword>
<proteinExistence type="predicted"/>
<dbReference type="AlphaFoldDB" id="A0A1W5D8J2"/>
<feature type="compositionally biased region" description="Basic and acidic residues" evidence="5">
    <location>
        <begin position="496"/>
        <end position="510"/>
    </location>
</feature>
<evidence type="ECO:0000313" key="7">
    <source>
        <dbReference type="EMBL" id="SLM39310.1"/>
    </source>
</evidence>
<evidence type="ECO:0000256" key="2">
    <source>
        <dbReference type="ARBA" id="ARBA00022963"/>
    </source>
</evidence>
<feature type="region of interest" description="Disordered" evidence="5">
    <location>
        <begin position="40"/>
        <end position="67"/>
    </location>
</feature>
<feature type="short sequence motif" description="DGA/G" evidence="4">
    <location>
        <begin position="372"/>
        <end position="374"/>
    </location>
</feature>
<feature type="short sequence motif" description="GXGXXG" evidence="4">
    <location>
        <begin position="134"/>
        <end position="139"/>
    </location>
</feature>
<feature type="region of interest" description="Disordered" evidence="5">
    <location>
        <begin position="85"/>
        <end position="116"/>
    </location>
</feature>
<dbReference type="Gene3D" id="3.40.1090.10">
    <property type="entry name" value="Cytosolic phospholipase A2 catalytic domain"/>
    <property type="match status" value="1"/>
</dbReference>
<feature type="compositionally biased region" description="Polar residues" evidence="5">
    <location>
        <begin position="511"/>
        <end position="522"/>
    </location>
</feature>
<dbReference type="PANTHER" id="PTHR24185">
    <property type="entry name" value="CALCIUM-INDEPENDENT PHOSPHOLIPASE A2-GAMMA"/>
    <property type="match status" value="1"/>
</dbReference>
<sequence>MAAGLRTMHTELEVIKEVPIIDRKLSGSPEPIDTRGIAESAQITGQRPQSPGITSPASRKGTGDGMPAAADFGAEVTRQDSGGAFLQRSHRKNTGESSPTFPPPRRRSTTITNASLPFKETEAWDKKTVLALDGGGIRGYSELLIIKALMEKIAELESTHSDPAQTSFHPLSPLPGLTPSNSSAESDQTQTEPSQWLPCHYFDYMAGTSTGGLISIMLGRLRMNVDDCITDYEELGEKVFGHPRWFHLRSPLFWPRDKYNHKTLQRVVRGAVEKRVPRVATFPGGTNFAYDENRCRTVVVAYQQKIEKGVEKPYLFRTYKNLHKIEPGSKDKCFERNPDLAHDIPIWKVARATSAAPSYFEPAEIDGLAYLDGGFGANNPGQEIYREVRRMNNNSVNAIGILISIGTGLNDDSGRIIAELGLPRYLNYLKFMKKCATDAQNTHEYLLELIENRFPYHRLNVEEGIGCMKLDEWKTRGKLRRKVGAAIGRLRKSKGKAPEQTREEQVKTEGMDSNSSLASNDSRIPEWFQPRNKTLQHIREKTEAYLSKVEIQDELKNCADYLVKNRRARVESDRQRWERACYSTWYQCNRDQCPRGEKEYRSIEEIRAHFLDKHRDAFKREMDPDILSRAIDSCKVHVH</sequence>
<evidence type="ECO:0000313" key="8">
    <source>
        <dbReference type="Proteomes" id="UP000192927"/>
    </source>
</evidence>
<dbReference type="InterPro" id="IPR016035">
    <property type="entry name" value="Acyl_Trfase/lysoPLipase"/>
</dbReference>
<feature type="short sequence motif" description="GXSXG" evidence="4">
    <location>
        <begin position="207"/>
        <end position="211"/>
    </location>
</feature>
<dbReference type="Proteomes" id="UP000192927">
    <property type="component" value="Unassembled WGS sequence"/>
</dbReference>
<feature type="region of interest" description="Disordered" evidence="5">
    <location>
        <begin position="160"/>
        <end position="190"/>
    </location>
</feature>
<dbReference type="EMBL" id="FWEW01003498">
    <property type="protein sequence ID" value="SLM39310.1"/>
    <property type="molecule type" value="Genomic_DNA"/>
</dbReference>
<keyword evidence="1 4" id="KW-0378">Hydrolase</keyword>
<name>A0A1W5D8J2_9LECA</name>
<dbReference type="GO" id="GO:0047499">
    <property type="term" value="F:calcium-independent phospholipase A2 activity"/>
    <property type="evidence" value="ECO:0007669"/>
    <property type="project" value="TreeGrafter"/>
</dbReference>
<dbReference type="Pfam" id="PF01734">
    <property type="entry name" value="Patatin"/>
    <property type="match status" value="1"/>
</dbReference>
<dbReference type="GO" id="GO:0019369">
    <property type="term" value="P:arachidonate metabolic process"/>
    <property type="evidence" value="ECO:0007669"/>
    <property type="project" value="TreeGrafter"/>
</dbReference>
<feature type="domain" description="PNPLA" evidence="6">
    <location>
        <begin position="130"/>
        <end position="385"/>
    </location>
</feature>
<feature type="active site" description="Nucleophile" evidence="4">
    <location>
        <position position="209"/>
    </location>
</feature>